<dbReference type="PANTHER" id="PTHR37728:SF1">
    <property type="entry name" value="OS06G0132300 PROTEIN"/>
    <property type="match status" value="1"/>
</dbReference>
<dbReference type="AlphaFoldDB" id="A0A6A3A5M6"/>
<feature type="compositionally biased region" description="Basic and acidic residues" evidence="1">
    <location>
        <begin position="83"/>
        <end position="94"/>
    </location>
</feature>
<proteinExistence type="predicted"/>
<accession>A0A6A3A5M6</accession>
<evidence type="ECO:0000313" key="2">
    <source>
        <dbReference type="EMBL" id="KAE8699630.1"/>
    </source>
</evidence>
<sequence>MSMWTTSLVPYLSMRTKYPPPTDFPINVSASCRLRRQAAASNPKQDDGKAISGSDVLWALQRAAAQKKKANRKKKGLTSSPDSQREKDSIDYSDVRPFEIKSEWSPKLDELEKRLQQLQEEDTV</sequence>
<evidence type="ECO:0000313" key="3">
    <source>
        <dbReference type="Proteomes" id="UP000436088"/>
    </source>
</evidence>
<feature type="compositionally biased region" description="Basic residues" evidence="1">
    <location>
        <begin position="67"/>
        <end position="76"/>
    </location>
</feature>
<dbReference type="PANTHER" id="PTHR37728">
    <property type="entry name" value="BNAA04G26730D PROTEIN"/>
    <property type="match status" value="1"/>
</dbReference>
<dbReference type="EMBL" id="VEPZ02001035">
    <property type="protein sequence ID" value="KAE8699630.1"/>
    <property type="molecule type" value="Genomic_DNA"/>
</dbReference>
<organism evidence="2 3">
    <name type="scientific">Hibiscus syriacus</name>
    <name type="common">Rose of Sharon</name>
    <dbReference type="NCBI Taxonomy" id="106335"/>
    <lineage>
        <taxon>Eukaryota</taxon>
        <taxon>Viridiplantae</taxon>
        <taxon>Streptophyta</taxon>
        <taxon>Embryophyta</taxon>
        <taxon>Tracheophyta</taxon>
        <taxon>Spermatophyta</taxon>
        <taxon>Magnoliopsida</taxon>
        <taxon>eudicotyledons</taxon>
        <taxon>Gunneridae</taxon>
        <taxon>Pentapetalae</taxon>
        <taxon>rosids</taxon>
        <taxon>malvids</taxon>
        <taxon>Malvales</taxon>
        <taxon>Malvaceae</taxon>
        <taxon>Malvoideae</taxon>
        <taxon>Hibiscus</taxon>
    </lineage>
</organism>
<gene>
    <name evidence="2" type="ORF">F3Y22_tig00110575pilonHSYRG00016</name>
</gene>
<reference evidence="2" key="1">
    <citation type="submission" date="2019-09" db="EMBL/GenBank/DDBJ databases">
        <title>Draft genome information of white flower Hibiscus syriacus.</title>
        <authorList>
            <person name="Kim Y.-M."/>
        </authorList>
    </citation>
    <scope>NUCLEOTIDE SEQUENCE [LARGE SCALE GENOMIC DNA]</scope>
    <source>
        <strain evidence="2">YM2019G1</strain>
    </source>
</reference>
<feature type="region of interest" description="Disordered" evidence="1">
    <location>
        <begin position="67"/>
        <end position="94"/>
    </location>
</feature>
<dbReference type="Proteomes" id="UP000436088">
    <property type="component" value="Unassembled WGS sequence"/>
</dbReference>
<name>A0A6A3A5M6_HIBSY</name>
<comment type="caution">
    <text evidence="2">The sequence shown here is derived from an EMBL/GenBank/DDBJ whole genome shotgun (WGS) entry which is preliminary data.</text>
</comment>
<evidence type="ECO:0000256" key="1">
    <source>
        <dbReference type="SAM" id="MobiDB-lite"/>
    </source>
</evidence>
<keyword evidence="3" id="KW-1185">Reference proteome</keyword>
<protein>
    <submittedName>
        <fullName evidence="2">3-ketoacyl-CoA synthase 1</fullName>
    </submittedName>
</protein>